<accession>A0A1L9Q385</accession>
<keyword evidence="2" id="KW-1185">Reference proteome</keyword>
<name>A0A1L9Q385_ASPVE</name>
<evidence type="ECO:0000313" key="2">
    <source>
        <dbReference type="Proteomes" id="UP000184073"/>
    </source>
</evidence>
<dbReference type="RefSeq" id="XP_040673997.1">
    <property type="nucleotide sequence ID" value="XM_040811878.1"/>
</dbReference>
<evidence type="ECO:0000313" key="1">
    <source>
        <dbReference type="EMBL" id="OJJ08235.1"/>
    </source>
</evidence>
<dbReference type="AlphaFoldDB" id="A0A1L9Q385"/>
<dbReference type="Proteomes" id="UP000184073">
    <property type="component" value="Unassembled WGS sequence"/>
</dbReference>
<reference evidence="2" key="1">
    <citation type="journal article" date="2017" name="Genome Biol.">
        <title>Comparative genomics reveals high biological diversity and specific adaptations in the industrially and medically important fungal genus Aspergillus.</title>
        <authorList>
            <person name="de Vries R.P."/>
            <person name="Riley R."/>
            <person name="Wiebenga A."/>
            <person name="Aguilar-Osorio G."/>
            <person name="Amillis S."/>
            <person name="Uchima C.A."/>
            <person name="Anderluh G."/>
            <person name="Asadollahi M."/>
            <person name="Askin M."/>
            <person name="Barry K."/>
            <person name="Battaglia E."/>
            <person name="Bayram O."/>
            <person name="Benocci T."/>
            <person name="Braus-Stromeyer S.A."/>
            <person name="Caldana C."/>
            <person name="Canovas D."/>
            <person name="Cerqueira G.C."/>
            <person name="Chen F."/>
            <person name="Chen W."/>
            <person name="Choi C."/>
            <person name="Clum A."/>
            <person name="Dos Santos R.A."/>
            <person name="Damasio A.R."/>
            <person name="Diallinas G."/>
            <person name="Emri T."/>
            <person name="Fekete E."/>
            <person name="Flipphi M."/>
            <person name="Freyberg S."/>
            <person name="Gallo A."/>
            <person name="Gournas C."/>
            <person name="Habgood R."/>
            <person name="Hainaut M."/>
            <person name="Harispe M.L."/>
            <person name="Henrissat B."/>
            <person name="Hilden K.S."/>
            <person name="Hope R."/>
            <person name="Hossain A."/>
            <person name="Karabika E."/>
            <person name="Karaffa L."/>
            <person name="Karanyi Z."/>
            <person name="Krasevec N."/>
            <person name="Kuo A."/>
            <person name="Kusch H."/>
            <person name="LaButti K."/>
            <person name="Lagendijk E.L."/>
            <person name="Lapidus A."/>
            <person name="Levasseur A."/>
            <person name="Lindquist E."/>
            <person name="Lipzen A."/>
            <person name="Logrieco A.F."/>
            <person name="MacCabe A."/>
            <person name="Maekelae M.R."/>
            <person name="Malavazi I."/>
            <person name="Melin P."/>
            <person name="Meyer V."/>
            <person name="Mielnichuk N."/>
            <person name="Miskei M."/>
            <person name="Molnar A.P."/>
            <person name="Mule G."/>
            <person name="Ngan C.Y."/>
            <person name="Orejas M."/>
            <person name="Orosz E."/>
            <person name="Ouedraogo J.P."/>
            <person name="Overkamp K.M."/>
            <person name="Park H.-S."/>
            <person name="Perrone G."/>
            <person name="Piumi F."/>
            <person name="Punt P.J."/>
            <person name="Ram A.F."/>
            <person name="Ramon A."/>
            <person name="Rauscher S."/>
            <person name="Record E."/>
            <person name="Riano-Pachon D.M."/>
            <person name="Robert V."/>
            <person name="Roehrig J."/>
            <person name="Ruller R."/>
            <person name="Salamov A."/>
            <person name="Salih N.S."/>
            <person name="Samson R.A."/>
            <person name="Sandor E."/>
            <person name="Sanguinetti M."/>
            <person name="Schuetze T."/>
            <person name="Sepcic K."/>
            <person name="Shelest E."/>
            <person name="Sherlock G."/>
            <person name="Sophianopoulou V."/>
            <person name="Squina F.M."/>
            <person name="Sun H."/>
            <person name="Susca A."/>
            <person name="Todd R.B."/>
            <person name="Tsang A."/>
            <person name="Unkles S.E."/>
            <person name="van de Wiele N."/>
            <person name="van Rossen-Uffink D."/>
            <person name="Oliveira J.V."/>
            <person name="Vesth T.C."/>
            <person name="Visser J."/>
            <person name="Yu J.-H."/>
            <person name="Zhou M."/>
            <person name="Andersen M.R."/>
            <person name="Archer D.B."/>
            <person name="Baker S.E."/>
            <person name="Benoit I."/>
            <person name="Brakhage A.A."/>
            <person name="Braus G.H."/>
            <person name="Fischer R."/>
            <person name="Frisvad J.C."/>
            <person name="Goldman G.H."/>
            <person name="Houbraken J."/>
            <person name="Oakley B."/>
            <person name="Pocsi I."/>
            <person name="Scazzocchio C."/>
            <person name="Seiboth B."/>
            <person name="vanKuyk P.A."/>
            <person name="Wortman J."/>
            <person name="Dyer P.S."/>
            <person name="Grigoriev I.V."/>
        </authorList>
    </citation>
    <scope>NUCLEOTIDE SEQUENCE [LARGE SCALE GENOMIC DNA]</scope>
    <source>
        <strain evidence="2">CBS 583.65</strain>
    </source>
</reference>
<gene>
    <name evidence="1" type="ORF">ASPVEDRAFT_392325</name>
</gene>
<dbReference type="GeneID" id="63727389"/>
<protein>
    <submittedName>
        <fullName evidence="1">Uncharacterized protein</fullName>
    </submittedName>
</protein>
<sequence>MAALPVKLPKNISEWQEQSAKMGLTGETIHGAKPGSASKFEYDDFLLLQVIWVEHKIEYLNKLLPGMTEHIEKANQMLKRYKSWGAYCRGFDGGNINEGTFAVARHYQLEVCNTDDSAEPDALVTPIARRTRGQLHEDMAAMNIGTPTRSSGVADSMEAQELGLVMDDDDSLLDYTPSPFRPMTPVPKEMASVLYPPSLDEQIVNCALVIFLNALTIHFDINSTWTLHRKAFKAVFDGASFEARVDGYLNHCGNPRVIIEVKPASRSSKEFSIQVQESAQVVAWIKSDANKGHHGKRLRLHLAQDRHEIYLTIAEYDEEYVKYLNDKDSRSGASFMTMHRFGPFDTLDRQHIQKVGPILLAISLWAGSDTWKQ</sequence>
<dbReference type="OrthoDB" id="3508621at2759"/>
<dbReference type="EMBL" id="KV878139">
    <property type="protein sequence ID" value="OJJ08235.1"/>
    <property type="molecule type" value="Genomic_DNA"/>
</dbReference>
<dbReference type="VEuPathDB" id="FungiDB:ASPVEDRAFT_392325"/>
<proteinExistence type="predicted"/>
<dbReference type="STRING" id="1036611.A0A1L9Q385"/>
<organism evidence="1 2">
    <name type="scientific">Aspergillus versicolor CBS 583.65</name>
    <dbReference type="NCBI Taxonomy" id="1036611"/>
    <lineage>
        <taxon>Eukaryota</taxon>
        <taxon>Fungi</taxon>
        <taxon>Dikarya</taxon>
        <taxon>Ascomycota</taxon>
        <taxon>Pezizomycotina</taxon>
        <taxon>Eurotiomycetes</taxon>
        <taxon>Eurotiomycetidae</taxon>
        <taxon>Eurotiales</taxon>
        <taxon>Aspergillaceae</taxon>
        <taxon>Aspergillus</taxon>
        <taxon>Aspergillus subgen. Nidulantes</taxon>
    </lineage>
</organism>